<dbReference type="InterPro" id="IPR018827">
    <property type="entry name" value="YTP1_C"/>
</dbReference>
<feature type="transmembrane region" description="Helical" evidence="1">
    <location>
        <begin position="434"/>
        <end position="455"/>
    </location>
</feature>
<dbReference type="Proteomes" id="UP000800082">
    <property type="component" value="Unassembled WGS sequence"/>
</dbReference>
<feature type="transmembrane region" description="Helical" evidence="1">
    <location>
        <begin position="227"/>
        <end position="254"/>
    </location>
</feature>
<evidence type="ECO:0000259" key="3">
    <source>
        <dbReference type="Pfam" id="PF10355"/>
    </source>
</evidence>
<dbReference type="OrthoDB" id="4005299at2759"/>
<dbReference type="Pfam" id="PF10355">
    <property type="entry name" value="Ytp1"/>
    <property type="match status" value="1"/>
</dbReference>
<proteinExistence type="predicted"/>
<dbReference type="GeneID" id="54348379"/>
<name>A0A6A5S139_9PLEO</name>
<dbReference type="Pfam" id="PF10348">
    <property type="entry name" value="DUF2427"/>
    <property type="match status" value="1"/>
</dbReference>
<sequence length="546" mass="60493">MAMNMSVHDIPGSQVHEDGGYMSYWELSEHAVIIYWHIGLALLAWAGVLPVAVMLSISHSRFALPSQFVFLAVNGLALSISHLYNKRTPNLYDNNVHGRIGWIITCTAMSWIFIALIQAYVGRSAAPGYKSVQSMITGSSTEYHQVEDGESSDALRWSDDHGQSPTLLSRSLDGYPVSSSMGSVGRHLSRLDMMQTQDAPRGSFVTRSFSRCVACFARIFSARSLRLFYVLIERTVLVQGFVAVMSGTIVYGGIGRDIGIFNVLAHYIKGSIFFFYGLLTLGRWMGAFADYGWAWNAKLKKEVHSCQTRAVPSAEFTESFVMWLYGVTNVFLEHLAAWGKAWTAQDLEHVSISILFFGGGLLGMIVESNTIREILSNSVLSSQALQDLKGISDQPHQYGFSMNPVPSLVIFLLGKMMSSHHQGSILSTAIHTQWGSMLIGFALARYLTYIIMYIVTPTSFLPSRPPTEVIASFCLIAGGLSFIISNRDTVTALESYDLDAMFTFTIITGITALIMAWTVITFMIKSWALQKERISRYGESHASPLD</sequence>
<dbReference type="PANTHER" id="PTHR31685">
    <property type="entry name" value="INTEGRAL MEMBRANE PROTEIN (AFU_ORTHOLOGUE AFUA_6G12730)-RELATED"/>
    <property type="match status" value="1"/>
</dbReference>
<dbReference type="PANTHER" id="PTHR31685:SF3">
    <property type="entry name" value="INTEGRAL MEMBRANE PROTEIN (AFU_ORTHOLOGUE AFUA_6G12730)"/>
    <property type="match status" value="1"/>
</dbReference>
<feature type="domain" description="DUF2427" evidence="2">
    <location>
        <begin position="29"/>
        <end position="119"/>
    </location>
</feature>
<organism evidence="4 5">
    <name type="scientific">Didymella exigua CBS 183.55</name>
    <dbReference type="NCBI Taxonomy" id="1150837"/>
    <lineage>
        <taxon>Eukaryota</taxon>
        <taxon>Fungi</taxon>
        <taxon>Dikarya</taxon>
        <taxon>Ascomycota</taxon>
        <taxon>Pezizomycotina</taxon>
        <taxon>Dothideomycetes</taxon>
        <taxon>Pleosporomycetidae</taxon>
        <taxon>Pleosporales</taxon>
        <taxon>Pleosporineae</taxon>
        <taxon>Didymellaceae</taxon>
        <taxon>Didymella</taxon>
    </lineage>
</organism>
<keyword evidence="5" id="KW-1185">Reference proteome</keyword>
<keyword evidence="1" id="KW-0472">Membrane</keyword>
<dbReference type="RefSeq" id="XP_033454683.1">
    <property type="nucleotide sequence ID" value="XM_033590711.1"/>
</dbReference>
<feature type="transmembrane region" description="Helical" evidence="1">
    <location>
        <begin position="33"/>
        <end position="55"/>
    </location>
</feature>
<feature type="transmembrane region" description="Helical" evidence="1">
    <location>
        <begin position="62"/>
        <end position="80"/>
    </location>
</feature>
<evidence type="ECO:0000313" key="4">
    <source>
        <dbReference type="EMBL" id="KAF1934435.1"/>
    </source>
</evidence>
<feature type="domain" description="Protein YTP1-like C-terminal" evidence="3">
    <location>
        <begin position="240"/>
        <end position="525"/>
    </location>
</feature>
<evidence type="ECO:0000256" key="1">
    <source>
        <dbReference type="SAM" id="Phobius"/>
    </source>
</evidence>
<evidence type="ECO:0000313" key="5">
    <source>
        <dbReference type="Proteomes" id="UP000800082"/>
    </source>
</evidence>
<evidence type="ECO:0000259" key="2">
    <source>
        <dbReference type="Pfam" id="PF10348"/>
    </source>
</evidence>
<keyword evidence="1" id="KW-0812">Transmembrane</keyword>
<dbReference type="EMBL" id="ML978956">
    <property type="protein sequence ID" value="KAF1934435.1"/>
    <property type="molecule type" value="Genomic_DNA"/>
</dbReference>
<accession>A0A6A5S139</accession>
<feature type="transmembrane region" description="Helical" evidence="1">
    <location>
        <begin position="260"/>
        <end position="279"/>
    </location>
</feature>
<feature type="transmembrane region" description="Helical" evidence="1">
    <location>
        <begin position="504"/>
        <end position="524"/>
    </location>
</feature>
<protein>
    <submittedName>
        <fullName evidence="4">Integral membrane protein</fullName>
    </submittedName>
</protein>
<feature type="transmembrane region" description="Helical" evidence="1">
    <location>
        <begin position="100"/>
        <end position="121"/>
    </location>
</feature>
<keyword evidence="1" id="KW-1133">Transmembrane helix</keyword>
<dbReference type="InterPro" id="IPR018825">
    <property type="entry name" value="DUF2427"/>
</dbReference>
<gene>
    <name evidence="4" type="ORF">M421DRAFT_415464</name>
</gene>
<dbReference type="AlphaFoldDB" id="A0A6A5S139"/>
<reference evidence="4" key="1">
    <citation type="journal article" date="2020" name="Stud. Mycol.">
        <title>101 Dothideomycetes genomes: a test case for predicting lifestyles and emergence of pathogens.</title>
        <authorList>
            <person name="Haridas S."/>
            <person name="Albert R."/>
            <person name="Binder M."/>
            <person name="Bloem J."/>
            <person name="Labutti K."/>
            <person name="Salamov A."/>
            <person name="Andreopoulos B."/>
            <person name="Baker S."/>
            <person name="Barry K."/>
            <person name="Bills G."/>
            <person name="Bluhm B."/>
            <person name="Cannon C."/>
            <person name="Castanera R."/>
            <person name="Culley D."/>
            <person name="Daum C."/>
            <person name="Ezra D."/>
            <person name="Gonzalez J."/>
            <person name="Henrissat B."/>
            <person name="Kuo A."/>
            <person name="Liang C."/>
            <person name="Lipzen A."/>
            <person name="Lutzoni F."/>
            <person name="Magnuson J."/>
            <person name="Mondo S."/>
            <person name="Nolan M."/>
            <person name="Ohm R."/>
            <person name="Pangilinan J."/>
            <person name="Park H.-J."/>
            <person name="Ramirez L."/>
            <person name="Alfaro M."/>
            <person name="Sun H."/>
            <person name="Tritt A."/>
            <person name="Yoshinaga Y."/>
            <person name="Zwiers L.-H."/>
            <person name="Turgeon B."/>
            <person name="Goodwin S."/>
            <person name="Spatafora J."/>
            <person name="Crous P."/>
            <person name="Grigoriev I."/>
        </authorList>
    </citation>
    <scope>NUCLEOTIDE SEQUENCE</scope>
    <source>
        <strain evidence="4">CBS 183.55</strain>
    </source>
</reference>